<feature type="chain" id="PRO_5045730532" evidence="2">
    <location>
        <begin position="24"/>
        <end position="326"/>
    </location>
</feature>
<dbReference type="PANTHER" id="PTHR42928:SF3">
    <property type="entry name" value="UPF0065 PROTEIN YFLP"/>
    <property type="match status" value="1"/>
</dbReference>
<dbReference type="SUPFAM" id="SSF53850">
    <property type="entry name" value="Periplasmic binding protein-like II"/>
    <property type="match status" value="1"/>
</dbReference>
<organism evidence="3 4">
    <name type="scientific">Planomicrobium okeanokoites</name>
    <name type="common">Planococcus okeanokoites</name>
    <name type="synonym">Flavobacterium okeanokoites</name>
    <dbReference type="NCBI Taxonomy" id="244"/>
    <lineage>
        <taxon>Bacteria</taxon>
        <taxon>Bacillati</taxon>
        <taxon>Bacillota</taxon>
        <taxon>Bacilli</taxon>
        <taxon>Bacillales</taxon>
        <taxon>Caryophanaceae</taxon>
        <taxon>Planomicrobium</taxon>
    </lineage>
</organism>
<dbReference type="InterPro" id="IPR005064">
    <property type="entry name" value="BUG"/>
</dbReference>
<reference evidence="4" key="1">
    <citation type="journal article" date="2019" name="Int. J. Syst. Evol. Microbiol.">
        <title>The Global Catalogue of Microorganisms (GCM) 10K type strain sequencing project: providing services to taxonomists for standard genome sequencing and annotation.</title>
        <authorList>
            <consortium name="The Broad Institute Genomics Platform"/>
            <consortium name="The Broad Institute Genome Sequencing Center for Infectious Disease"/>
            <person name="Wu L."/>
            <person name="Ma J."/>
        </authorList>
    </citation>
    <scope>NUCLEOTIDE SEQUENCE [LARGE SCALE GENOMIC DNA]</scope>
    <source>
        <strain evidence="4">CCM 320</strain>
    </source>
</reference>
<evidence type="ECO:0000256" key="1">
    <source>
        <dbReference type="ARBA" id="ARBA00006987"/>
    </source>
</evidence>
<protein>
    <submittedName>
        <fullName evidence="3">Bug family tripartite tricarboxylate transporter substrate binding protein</fullName>
    </submittedName>
</protein>
<keyword evidence="2" id="KW-0732">Signal</keyword>
<dbReference type="RefSeq" id="WP_117312787.1">
    <property type="nucleotide sequence ID" value="NZ_JBHRUJ010000017.1"/>
</dbReference>
<dbReference type="EMBL" id="JBHRUJ010000017">
    <property type="protein sequence ID" value="MFC3212257.1"/>
    <property type="molecule type" value="Genomic_DNA"/>
</dbReference>
<dbReference type="InterPro" id="IPR042100">
    <property type="entry name" value="Bug_dom1"/>
</dbReference>
<accession>A0ABV7KRY6</accession>
<dbReference type="Pfam" id="PF03401">
    <property type="entry name" value="TctC"/>
    <property type="match status" value="1"/>
</dbReference>
<dbReference type="PANTHER" id="PTHR42928">
    <property type="entry name" value="TRICARBOXYLATE-BINDING PROTEIN"/>
    <property type="match status" value="1"/>
</dbReference>
<name>A0ABV7KRY6_PLAOK</name>
<evidence type="ECO:0000256" key="2">
    <source>
        <dbReference type="SAM" id="SignalP"/>
    </source>
</evidence>
<comment type="similarity">
    <text evidence="1">Belongs to the UPF0065 (bug) family.</text>
</comment>
<gene>
    <name evidence="3" type="ORF">ACFOEJ_14310</name>
</gene>
<dbReference type="Gene3D" id="3.40.190.10">
    <property type="entry name" value="Periplasmic binding protein-like II"/>
    <property type="match status" value="1"/>
</dbReference>
<evidence type="ECO:0000313" key="3">
    <source>
        <dbReference type="EMBL" id="MFC3212257.1"/>
    </source>
</evidence>
<evidence type="ECO:0000313" key="4">
    <source>
        <dbReference type="Proteomes" id="UP001595625"/>
    </source>
</evidence>
<dbReference type="PROSITE" id="PS51257">
    <property type="entry name" value="PROKAR_LIPOPROTEIN"/>
    <property type="match status" value="1"/>
</dbReference>
<keyword evidence="4" id="KW-1185">Reference proteome</keyword>
<dbReference type="Gene3D" id="3.40.190.150">
    <property type="entry name" value="Bordetella uptake gene, domain 1"/>
    <property type="match status" value="1"/>
</dbReference>
<comment type="caution">
    <text evidence="3">The sequence shown here is derived from an EMBL/GenBank/DDBJ whole genome shotgun (WGS) entry which is preliminary data.</text>
</comment>
<feature type="signal peptide" evidence="2">
    <location>
        <begin position="1"/>
        <end position="23"/>
    </location>
</feature>
<dbReference type="PIRSF" id="PIRSF017082">
    <property type="entry name" value="YflP"/>
    <property type="match status" value="1"/>
</dbReference>
<proteinExistence type="inferred from homology"/>
<sequence>MKKFLFVTAAAALAMVGCSDSGASGGGEEFPQKNLEVVAPASPGGGWDLTARSVQKLLQDNDLVEENITVSNKPGGGGEVGWKYLQGQDAHTLAVNSSLVLTNELLGSSELTYEDFTPLATLATEWQSLAVAPDSEYQSLEDLMNQMKKDPSSINIGVGPALGNDDHLSLVQAAKEFGVDPKKLNFLVYEGGGDVVTALLGGHVDVVTTSLSEVKEQHLADKVNILAVSSSERLEELDDVPTYKEQGVDMEFPHWRGIMGPPDMTEEEIAFWDEKLGAMVETDQWNEVMENNDWSGFYKNSEETQQFMEEQHELYTTLVEESGMAK</sequence>
<dbReference type="Proteomes" id="UP001595625">
    <property type="component" value="Unassembled WGS sequence"/>
</dbReference>
<dbReference type="CDD" id="cd07012">
    <property type="entry name" value="PBP2_Bug_TTT"/>
    <property type="match status" value="1"/>
</dbReference>